<sequence length="285" mass="31756">MNKFIQIILVFALGLIPGCLVFAADNPDPDPDVLRVAILPDENASELIKVNQGLKVYLEDKLNKKIKLIVTTDYSSMIEAMRFKRLELAYFGALSYVMAKSKVDIEAFAAQMNKGSIMYHGVIIANKKSNIEKIEDIKGKNMAFGDPASTSSHLIPRALLLTNTSLDIDDYTPHYLGAHDAVAVNVQNGNADAGGLSKKIFEHLVERGIISLEKVKVIAVSSPFPNYPWTMQSYLNSELKEKIRKAFLEIRDPAILKPLKADGFLPVTDKDYEIVRKTRKLLSMD</sequence>
<gene>
    <name evidence="2" type="ORF">METZ01_LOCUS333171</name>
</gene>
<accession>A0A382Q5J9</accession>
<dbReference type="EMBL" id="UINC01111822">
    <property type="protein sequence ID" value="SVC80317.1"/>
    <property type="molecule type" value="Genomic_DNA"/>
</dbReference>
<reference evidence="2" key="1">
    <citation type="submission" date="2018-05" db="EMBL/GenBank/DDBJ databases">
        <authorList>
            <person name="Lanie J.A."/>
            <person name="Ng W.-L."/>
            <person name="Kazmierczak K.M."/>
            <person name="Andrzejewski T.M."/>
            <person name="Davidsen T.M."/>
            <person name="Wayne K.J."/>
            <person name="Tettelin H."/>
            <person name="Glass J.I."/>
            <person name="Rusch D."/>
            <person name="Podicherti R."/>
            <person name="Tsui H.-C.T."/>
            <person name="Winkler M.E."/>
        </authorList>
    </citation>
    <scope>NUCLEOTIDE SEQUENCE</scope>
</reference>
<dbReference type="NCBIfam" id="TIGR01098">
    <property type="entry name" value="3A0109s03R"/>
    <property type="match status" value="1"/>
</dbReference>
<dbReference type="Gene3D" id="3.40.190.10">
    <property type="entry name" value="Periplasmic binding protein-like II"/>
    <property type="match status" value="2"/>
</dbReference>
<dbReference type="CDD" id="cd13572">
    <property type="entry name" value="PBP2_PnhD_2"/>
    <property type="match status" value="1"/>
</dbReference>
<dbReference type="GO" id="GO:0043190">
    <property type="term" value="C:ATP-binding cassette (ABC) transporter complex"/>
    <property type="evidence" value="ECO:0007669"/>
    <property type="project" value="InterPro"/>
</dbReference>
<dbReference type="GO" id="GO:0055085">
    <property type="term" value="P:transmembrane transport"/>
    <property type="evidence" value="ECO:0007669"/>
    <property type="project" value="InterPro"/>
</dbReference>
<dbReference type="PANTHER" id="PTHR35841:SF1">
    <property type="entry name" value="PHOSPHONATES-BINDING PERIPLASMIC PROTEIN"/>
    <property type="match status" value="1"/>
</dbReference>
<dbReference type="InterPro" id="IPR005770">
    <property type="entry name" value="PhnD"/>
</dbReference>
<dbReference type="SUPFAM" id="SSF53850">
    <property type="entry name" value="Periplasmic binding protein-like II"/>
    <property type="match status" value="1"/>
</dbReference>
<protein>
    <recommendedName>
        <fullName evidence="3">Solute-binding protein family 3/N-terminal domain-containing protein</fullName>
    </recommendedName>
</protein>
<evidence type="ECO:0000313" key="2">
    <source>
        <dbReference type="EMBL" id="SVC80317.1"/>
    </source>
</evidence>
<proteinExistence type="predicted"/>
<dbReference type="Pfam" id="PF12974">
    <property type="entry name" value="Phosphonate-bd"/>
    <property type="match status" value="1"/>
</dbReference>
<name>A0A382Q5J9_9ZZZZ</name>
<dbReference type="AlphaFoldDB" id="A0A382Q5J9"/>
<dbReference type="PANTHER" id="PTHR35841">
    <property type="entry name" value="PHOSPHONATES-BINDING PERIPLASMIC PROTEIN"/>
    <property type="match status" value="1"/>
</dbReference>
<evidence type="ECO:0008006" key="3">
    <source>
        <dbReference type="Google" id="ProtNLM"/>
    </source>
</evidence>
<keyword evidence="1" id="KW-0732">Signal</keyword>
<organism evidence="2">
    <name type="scientific">marine metagenome</name>
    <dbReference type="NCBI Taxonomy" id="408172"/>
    <lineage>
        <taxon>unclassified sequences</taxon>
        <taxon>metagenomes</taxon>
        <taxon>ecological metagenomes</taxon>
    </lineage>
</organism>
<evidence type="ECO:0000256" key="1">
    <source>
        <dbReference type="ARBA" id="ARBA00022729"/>
    </source>
</evidence>